<feature type="region of interest" description="Disordered" evidence="1">
    <location>
        <begin position="1"/>
        <end position="29"/>
    </location>
</feature>
<keyword evidence="2" id="KW-0489">Methyltransferase</keyword>
<dbReference type="GO" id="GO:0032259">
    <property type="term" value="P:methylation"/>
    <property type="evidence" value="ECO:0007669"/>
    <property type="project" value="UniProtKB-KW"/>
</dbReference>
<dbReference type="Proteomes" id="UP000253061">
    <property type="component" value="Unassembled WGS sequence"/>
</dbReference>
<sequence>MLETAEESSETPSRYESDPETPDFAFDPEDPWTQTFQEGLSRADLKGKTVYEVGVGTGINVAFILRNCGVKRVYGSDLDPRLVVLAERNIKSLSPEHARHFEPVHGSVSLVDTDEAREKVGKTDVVIACIPQVGEPSDERLTAFREAQSIELAEGAGDEAEDHIAHYYPWSLFDDYPYNSVGLGLNEALMRRIREHAPKAELVMNFGCRIGTEIICECFEANGYKPEKIASKIVLQHAGTDISFFVMLEKALSGTGLEKQLVCKFYGDPEGKQPLSATKAQELINKDPNVPLYHEVAVIRGVPV</sequence>
<feature type="compositionally biased region" description="Acidic residues" evidence="1">
    <location>
        <begin position="18"/>
        <end position="29"/>
    </location>
</feature>
<dbReference type="GO" id="GO:0008168">
    <property type="term" value="F:methyltransferase activity"/>
    <property type="evidence" value="ECO:0007669"/>
    <property type="project" value="UniProtKB-KW"/>
</dbReference>
<keyword evidence="2" id="KW-0808">Transferase</keyword>
<evidence type="ECO:0000256" key="1">
    <source>
        <dbReference type="SAM" id="MobiDB-lite"/>
    </source>
</evidence>
<evidence type="ECO:0000313" key="2">
    <source>
        <dbReference type="EMBL" id="RCK24016.1"/>
    </source>
</evidence>
<dbReference type="CDD" id="cd02440">
    <property type="entry name" value="AdoMet_MTases"/>
    <property type="match status" value="1"/>
</dbReference>
<evidence type="ECO:0000313" key="3">
    <source>
        <dbReference type="Proteomes" id="UP000253061"/>
    </source>
</evidence>
<gene>
    <name evidence="2" type="ORF">TH6_04670</name>
</gene>
<dbReference type="AlphaFoldDB" id="A0A367VFQ0"/>
<accession>A0A367VFQ0</accession>
<dbReference type="EMBL" id="JPWB01000002">
    <property type="protein sequence ID" value="RCK24016.1"/>
    <property type="molecule type" value="Genomic_DNA"/>
</dbReference>
<protein>
    <submittedName>
        <fullName evidence="2">SAM-dependent methyltransferase</fullName>
    </submittedName>
</protein>
<reference evidence="2 3" key="1">
    <citation type="submission" date="2014-07" db="EMBL/GenBank/DDBJ databases">
        <title>Draft genome sequence of Thalassospira profundimaris R8-17.</title>
        <authorList>
            <person name="Lai Q."/>
            <person name="Shao Z."/>
        </authorList>
    </citation>
    <scope>NUCLEOTIDE SEQUENCE [LARGE SCALE GENOMIC DNA]</scope>
    <source>
        <strain evidence="2 3">R8-17</strain>
    </source>
</reference>
<dbReference type="PANTHER" id="PTHR47087">
    <property type="entry name" value="METHIONINE S-METHYLTRANSFERASE"/>
    <property type="match status" value="1"/>
</dbReference>
<organism evidence="2 3">
    <name type="scientific">Thalassospira profundimaris</name>
    <dbReference type="NCBI Taxonomy" id="502049"/>
    <lineage>
        <taxon>Bacteria</taxon>
        <taxon>Pseudomonadati</taxon>
        <taxon>Pseudomonadota</taxon>
        <taxon>Alphaproteobacteria</taxon>
        <taxon>Rhodospirillales</taxon>
        <taxon>Thalassospiraceae</taxon>
        <taxon>Thalassospira</taxon>
    </lineage>
</organism>
<dbReference type="PANTHER" id="PTHR47087:SF1">
    <property type="entry name" value="METHIONINE S-METHYLTRANSFERASE"/>
    <property type="match status" value="1"/>
</dbReference>
<dbReference type="RefSeq" id="WP_062957385.1">
    <property type="nucleotide sequence ID" value="NZ_JPWB01000002.1"/>
</dbReference>
<dbReference type="SUPFAM" id="SSF53335">
    <property type="entry name" value="S-adenosyl-L-methionine-dependent methyltransferases"/>
    <property type="match status" value="1"/>
</dbReference>
<name>A0A367VFQ0_9PROT</name>
<dbReference type="Gene3D" id="3.40.50.150">
    <property type="entry name" value="Vaccinia Virus protein VP39"/>
    <property type="match status" value="1"/>
</dbReference>
<proteinExistence type="predicted"/>
<dbReference type="InterPro" id="IPR029063">
    <property type="entry name" value="SAM-dependent_MTases_sf"/>
</dbReference>
<comment type="caution">
    <text evidence="2">The sequence shown here is derived from an EMBL/GenBank/DDBJ whole genome shotgun (WGS) entry which is preliminary data.</text>
</comment>